<sequence>MKEFIVNRKRIILCLSLCTSLLLSEEKTTEKKETTVLEKIEVVSIVESDNPLKVITDPKNPIQPIPASDGADFLKNIPGFSVKRKGGTDGDPIFRGMSGSKLGIFSDGQEVYGGCGGRMDPPTAYIFPESYDSVVITKGPQTVLAGSGFSAGVVQFEKNPKYYSTPDYDIYSSFKQGSFGRSDQFIDISGGAPLGYAQLIATRSHSNDYKDGKGDIVDSEYTRWNTSLTLGYTPTDDTTFEISGSKGDGEAKYADRTMDASKLLRENIALKVIKYNLAKNVEKVEMQVYRNYVDHIMDNYSLREAPISAMTGKKAYSAMNPDRTTIGGNLKVTTEIPSLLLTNVSGIDFKEDEHTTRSAMMKTSSSIADSDMLSAPRQTDFDFSQVGFFNESTIDINEDNRIVAGLRLDKHEVTDKRTKLGMLIYNNPNYNQTDKDTLPSGFIRYEKDIPDYGLKTYIGFGHSERFADYWERTKYNLEGINNSNKANPNAITSIDIPEPEKTNQIDIGASWTSGDLTTSASMFYSKVDDYILNRWFDENGNTMTVPYGMGTTSYTSVYNIDATIYGGELSASYQITSDYKIIGSLTHVVGRNDTEDKPLAQQPPLEGKISAMYDNGKYSAGILARFISKQDRYDIGAGSIVMNGVDKGETPGASIFSINGGYKYNKNVSLNFGVDNLFDKAYMEHLSNSDVSSATTFMAQERIYEPGRNFWFELKTKF</sequence>
<dbReference type="InterPro" id="IPR000531">
    <property type="entry name" value="Beta-barrel_TonB"/>
</dbReference>
<protein>
    <submittedName>
        <fullName evidence="12">TonB-dependent copper receptor</fullName>
    </submittedName>
</protein>
<evidence type="ECO:0000256" key="8">
    <source>
        <dbReference type="PROSITE-ProRule" id="PRU01360"/>
    </source>
</evidence>
<keyword evidence="7 8" id="KW-0998">Cell outer membrane</keyword>
<evidence type="ECO:0000256" key="1">
    <source>
        <dbReference type="ARBA" id="ARBA00004571"/>
    </source>
</evidence>
<name>A0ABX5JNG2_9BACT</name>
<evidence type="ECO:0000256" key="6">
    <source>
        <dbReference type="ARBA" id="ARBA00023136"/>
    </source>
</evidence>
<evidence type="ECO:0000256" key="3">
    <source>
        <dbReference type="ARBA" id="ARBA00022452"/>
    </source>
</evidence>
<dbReference type="InterPro" id="IPR012910">
    <property type="entry name" value="Plug_dom"/>
</dbReference>
<evidence type="ECO:0000256" key="7">
    <source>
        <dbReference type="ARBA" id="ARBA00023237"/>
    </source>
</evidence>
<accession>A0ABX5JNG2</accession>
<evidence type="ECO:0000259" key="10">
    <source>
        <dbReference type="Pfam" id="PF00593"/>
    </source>
</evidence>
<keyword evidence="6 8" id="KW-0472">Membrane</keyword>
<dbReference type="Gene3D" id="2.40.170.20">
    <property type="entry name" value="TonB-dependent receptor, beta-barrel domain"/>
    <property type="match status" value="1"/>
</dbReference>
<evidence type="ECO:0000256" key="4">
    <source>
        <dbReference type="ARBA" id="ARBA00022692"/>
    </source>
</evidence>
<keyword evidence="12" id="KW-0675">Receptor</keyword>
<dbReference type="InterPro" id="IPR010100">
    <property type="entry name" value="TonB-dep_Cu_rcpt"/>
</dbReference>
<evidence type="ECO:0000256" key="2">
    <source>
        <dbReference type="ARBA" id="ARBA00022448"/>
    </source>
</evidence>
<evidence type="ECO:0000256" key="9">
    <source>
        <dbReference type="RuleBase" id="RU003357"/>
    </source>
</evidence>
<evidence type="ECO:0000259" key="11">
    <source>
        <dbReference type="Pfam" id="PF07715"/>
    </source>
</evidence>
<comment type="caution">
    <text evidence="12">The sequence shown here is derived from an EMBL/GenBank/DDBJ whole genome shotgun (WGS) entry which is preliminary data.</text>
</comment>
<dbReference type="Proteomes" id="UP000251311">
    <property type="component" value="Unassembled WGS sequence"/>
</dbReference>
<dbReference type="PANTHER" id="PTHR30069:SF49">
    <property type="entry name" value="OUTER MEMBRANE PROTEIN C"/>
    <property type="match status" value="1"/>
</dbReference>
<keyword evidence="3 8" id="KW-1134">Transmembrane beta strand</keyword>
<reference evidence="12 13" key="1">
    <citation type="submission" date="2017-02" db="EMBL/GenBank/DDBJ databases">
        <title>Arcobacter lacus sp. nov., a new species isolated from reclaimed water.</title>
        <authorList>
            <person name="Figueras M.J."/>
            <person name="Perez-Cataluna A."/>
            <person name="Salas-Masso N."/>
        </authorList>
    </citation>
    <scope>NUCLEOTIDE SEQUENCE [LARGE SCALE GENOMIC DNA]</scope>
    <source>
        <strain evidence="12 13">RW43-9</strain>
    </source>
</reference>
<dbReference type="PROSITE" id="PS52016">
    <property type="entry name" value="TONB_DEPENDENT_REC_3"/>
    <property type="match status" value="1"/>
</dbReference>
<feature type="domain" description="TonB-dependent receptor plug" evidence="11">
    <location>
        <begin position="62"/>
        <end position="153"/>
    </location>
</feature>
<evidence type="ECO:0000256" key="5">
    <source>
        <dbReference type="ARBA" id="ARBA00023077"/>
    </source>
</evidence>
<feature type="domain" description="TonB-dependent receptor-like beta-barrel" evidence="10">
    <location>
        <begin position="207"/>
        <end position="677"/>
    </location>
</feature>
<dbReference type="InterPro" id="IPR036942">
    <property type="entry name" value="Beta-barrel_TonB_sf"/>
</dbReference>
<dbReference type="InterPro" id="IPR039426">
    <property type="entry name" value="TonB-dep_rcpt-like"/>
</dbReference>
<keyword evidence="5 9" id="KW-0798">TonB box</keyword>
<dbReference type="PANTHER" id="PTHR30069">
    <property type="entry name" value="TONB-DEPENDENT OUTER MEMBRANE RECEPTOR"/>
    <property type="match status" value="1"/>
</dbReference>
<keyword evidence="2 8" id="KW-0813">Transport</keyword>
<keyword evidence="4 8" id="KW-0812">Transmembrane</keyword>
<proteinExistence type="inferred from homology"/>
<evidence type="ECO:0000313" key="12">
    <source>
        <dbReference type="EMBL" id="PUE67533.1"/>
    </source>
</evidence>
<comment type="subcellular location">
    <subcellularLocation>
        <location evidence="1 8">Cell outer membrane</location>
        <topology evidence="1 8">Multi-pass membrane protein</topology>
    </subcellularLocation>
</comment>
<comment type="similarity">
    <text evidence="8 9">Belongs to the TonB-dependent receptor family.</text>
</comment>
<dbReference type="InterPro" id="IPR037066">
    <property type="entry name" value="Plug_dom_sf"/>
</dbReference>
<organism evidence="12 13">
    <name type="scientific">Arcobacter lacus</name>
    <dbReference type="NCBI Taxonomy" id="1912876"/>
    <lineage>
        <taxon>Bacteria</taxon>
        <taxon>Pseudomonadati</taxon>
        <taxon>Campylobacterota</taxon>
        <taxon>Epsilonproteobacteria</taxon>
        <taxon>Campylobacterales</taxon>
        <taxon>Arcobacteraceae</taxon>
        <taxon>Arcobacter</taxon>
    </lineage>
</organism>
<evidence type="ECO:0000313" key="13">
    <source>
        <dbReference type="Proteomes" id="UP000251311"/>
    </source>
</evidence>
<dbReference type="Pfam" id="PF07715">
    <property type="entry name" value="Plug"/>
    <property type="match status" value="1"/>
</dbReference>
<dbReference type="SUPFAM" id="SSF56935">
    <property type="entry name" value="Porins"/>
    <property type="match status" value="1"/>
</dbReference>
<gene>
    <name evidence="12" type="ORF">B0175_00675</name>
</gene>
<dbReference type="Pfam" id="PF00593">
    <property type="entry name" value="TonB_dep_Rec_b-barrel"/>
    <property type="match status" value="1"/>
</dbReference>
<dbReference type="EMBL" id="MUXF01000001">
    <property type="protein sequence ID" value="PUE67533.1"/>
    <property type="molecule type" value="Genomic_DNA"/>
</dbReference>
<dbReference type="Gene3D" id="2.170.130.10">
    <property type="entry name" value="TonB-dependent receptor, plug domain"/>
    <property type="match status" value="1"/>
</dbReference>
<dbReference type="NCBIfam" id="TIGR01778">
    <property type="entry name" value="TonB-copper"/>
    <property type="match status" value="1"/>
</dbReference>
<dbReference type="CDD" id="cd01347">
    <property type="entry name" value="ligand_gated_channel"/>
    <property type="match status" value="1"/>
</dbReference>
<keyword evidence="13" id="KW-1185">Reference proteome</keyword>